<evidence type="ECO:0000259" key="2">
    <source>
        <dbReference type="Pfam" id="PF00561"/>
    </source>
</evidence>
<feature type="domain" description="AB hydrolase-1" evidence="2">
    <location>
        <begin position="27"/>
        <end position="301"/>
    </location>
</feature>
<evidence type="ECO:0000313" key="3">
    <source>
        <dbReference type="EMBL" id="MQX54795.1"/>
    </source>
</evidence>
<organism evidence="3 4">
    <name type="scientific">Alcanivorax sediminis</name>
    <dbReference type="NCBI Taxonomy" id="2663008"/>
    <lineage>
        <taxon>Bacteria</taxon>
        <taxon>Pseudomonadati</taxon>
        <taxon>Pseudomonadota</taxon>
        <taxon>Gammaproteobacteria</taxon>
        <taxon>Oceanospirillales</taxon>
        <taxon>Alcanivoracaceae</taxon>
        <taxon>Alcanivorax</taxon>
    </lineage>
</organism>
<dbReference type="PRINTS" id="PR00412">
    <property type="entry name" value="EPOXHYDRLASE"/>
</dbReference>
<sequence length="321" mass="36396">MAFIQERKVVANGLDMFIAEAGEPGRPLVLCLHGFPECWASWRYQLPMLAQSGYYAVAPDLRGFGQTGGPESVDAYRMSVLVEDVRSLVAALGYDKVILVGHDWGCALAWQVARQYPETVAAVVGMSIPYGGPAPEAPTEAMKRLFEDRFFCMLYFQQPAVPEQELEKDVRDSLRKIFHSLSADGIAEYKVGEKDTGLLDSMHAPEPPPRWMREEDMDYYAERYESSGFTGPINWYRAMDLSWQESRGDDNWQLTMPVLFLGGLQDPVLMFNQKALQRMPDYVPDLRTVLLDQCGHWIPMEQAAEVNREILAFLEEIHGQD</sequence>
<dbReference type="AlphaFoldDB" id="A0A6N7M096"/>
<dbReference type="InterPro" id="IPR000073">
    <property type="entry name" value="AB_hydrolase_1"/>
</dbReference>
<dbReference type="Pfam" id="PF00561">
    <property type="entry name" value="Abhydrolase_1"/>
    <property type="match status" value="1"/>
</dbReference>
<dbReference type="InterPro" id="IPR029058">
    <property type="entry name" value="AB_hydrolase_fold"/>
</dbReference>
<accession>A0A6N7M096</accession>
<evidence type="ECO:0000313" key="4">
    <source>
        <dbReference type="Proteomes" id="UP000469421"/>
    </source>
</evidence>
<dbReference type="RefSeq" id="WP_153502348.1">
    <property type="nucleotide sequence ID" value="NZ_WIRE01000003.1"/>
</dbReference>
<gene>
    <name evidence="3" type="ORF">GFN93_16240</name>
</gene>
<dbReference type="PANTHER" id="PTHR43329">
    <property type="entry name" value="EPOXIDE HYDROLASE"/>
    <property type="match status" value="1"/>
</dbReference>
<dbReference type="PRINTS" id="PR00111">
    <property type="entry name" value="ABHYDROLASE"/>
</dbReference>
<reference evidence="3 4" key="1">
    <citation type="submission" date="2019-10" db="EMBL/GenBank/DDBJ databases">
        <title>Alcanivorax sp.PA15-N-34 draft genome sequence.</title>
        <authorList>
            <person name="Liao X."/>
            <person name="Shao Z."/>
        </authorList>
    </citation>
    <scope>NUCLEOTIDE SEQUENCE [LARGE SCALE GENOMIC DNA]</scope>
    <source>
        <strain evidence="3 4">PA15-N-34</strain>
    </source>
</reference>
<comment type="caution">
    <text evidence="3">The sequence shown here is derived from an EMBL/GenBank/DDBJ whole genome shotgun (WGS) entry which is preliminary data.</text>
</comment>
<dbReference type="GO" id="GO:0016787">
    <property type="term" value="F:hydrolase activity"/>
    <property type="evidence" value="ECO:0007669"/>
    <property type="project" value="UniProtKB-KW"/>
</dbReference>
<dbReference type="Proteomes" id="UP000469421">
    <property type="component" value="Unassembled WGS sequence"/>
</dbReference>
<evidence type="ECO:0000256" key="1">
    <source>
        <dbReference type="ARBA" id="ARBA00022801"/>
    </source>
</evidence>
<keyword evidence="4" id="KW-1185">Reference proteome</keyword>
<dbReference type="InterPro" id="IPR000639">
    <property type="entry name" value="Epox_hydrolase-like"/>
</dbReference>
<protein>
    <submittedName>
        <fullName evidence="3">Alpha/beta fold hydrolase</fullName>
    </submittedName>
</protein>
<dbReference type="EMBL" id="WIRE01000003">
    <property type="protein sequence ID" value="MQX54795.1"/>
    <property type="molecule type" value="Genomic_DNA"/>
</dbReference>
<dbReference type="SUPFAM" id="SSF53474">
    <property type="entry name" value="alpha/beta-Hydrolases"/>
    <property type="match status" value="1"/>
</dbReference>
<dbReference type="Gene3D" id="3.40.50.1820">
    <property type="entry name" value="alpha/beta hydrolase"/>
    <property type="match status" value="1"/>
</dbReference>
<name>A0A6N7M096_9GAMM</name>
<proteinExistence type="predicted"/>
<keyword evidence="1 3" id="KW-0378">Hydrolase</keyword>